<dbReference type="EMBL" id="ADLS01000001">
    <property type="protein sequence ID" value="EGX71840.1"/>
    <property type="molecule type" value="Genomic_DNA"/>
</dbReference>
<dbReference type="GeneID" id="62757794"/>
<dbReference type="OrthoDB" id="5096243at2"/>
<dbReference type="AlphaFoldDB" id="G1WF92"/>
<dbReference type="HOGENOM" id="CLU_1934446_0_0_11"/>
<reference evidence="2 3" key="1">
    <citation type="submission" date="2011-06" db="EMBL/GenBank/DDBJ databases">
        <title>The Genome Sequence of Collinsella tanakaei YIT 12063.</title>
        <authorList>
            <consortium name="The Broad Institute Genome Sequencing Platform"/>
            <person name="Earl A."/>
            <person name="Ward D."/>
            <person name="Feldgarden M."/>
            <person name="Gevers D."/>
            <person name="Morotomi M."/>
            <person name="Young S.K."/>
            <person name="Zeng Q."/>
            <person name="Gargeya S."/>
            <person name="Fitzgerald M."/>
            <person name="Haas B."/>
            <person name="Abouelleil A."/>
            <person name="Alvarado L."/>
            <person name="Arachchi H.M."/>
            <person name="Berlin A."/>
            <person name="Brown A."/>
            <person name="Chapman S.B."/>
            <person name="Chen Z."/>
            <person name="Dunbar C."/>
            <person name="Freedman E."/>
            <person name="Gearin G."/>
            <person name="Gellesch M."/>
            <person name="Goldberg J."/>
            <person name="Griggs A."/>
            <person name="Gujja S."/>
            <person name="Heiman D."/>
            <person name="Howarth C."/>
            <person name="Larson L."/>
            <person name="Lui A."/>
            <person name="MacDonald P.J.P."/>
            <person name="Mehta T."/>
            <person name="Montmayeur A."/>
            <person name="Murphy C."/>
            <person name="Neiman D."/>
            <person name="Pearson M."/>
            <person name="Priest M."/>
            <person name="Roberts A."/>
            <person name="Saif S."/>
            <person name="Shea T."/>
            <person name="Shenoy N."/>
            <person name="Sisk P."/>
            <person name="Stolte C."/>
            <person name="Sykes S."/>
            <person name="Wortman J."/>
            <person name="Nusbaum C."/>
            <person name="Birren B."/>
        </authorList>
    </citation>
    <scope>NUCLEOTIDE SEQUENCE [LARGE SCALE GENOMIC DNA]</scope>
    <source>
        <strain evidence="2 3">YIT 12063</strain>
    </source>
</reference>
<feature type="transmembrane region" description="Helical" evidence="1">
    <location>
        <begin position="97"/>
        <end position="114"/>
    </location>
</feature>
<dbReference type="RefSeq" id="WP_009140042.1">
    <property type="nucleotide sequence ID" value="NZ_JH126467.1"/>
</dbReference>
<protein>
    <submittedName>
        <fullName evidence="2">Uncharacterized protein</fullName>
    </submittedName>
</protein>
<gene>
    <name evidence="2" type="ORF">HMPREF9452_00005</name>
</gene>
<keyword evidence="1" id="KW-0472">Membrane</keyword>
<comment type="caution">
    <text evidence="2">The sequence shown here is derived from an EMBL/GenBank/DDBJ whole genome shotgun (WGS) entry which is preliminary data.</text>
</comment>
<proteinExistence type="predicted"/>
<evidence type="ECO:0000313" key="2">
    <source>
        <dbReference type="EMBL" id="EGX71840.1"/>
    </source>
</evidence>
<dbReference type="eggNOG" id="COG4652">
    <property type="taxonomic scope" value="Bacteria"/>
</dbReference>
<feature type="transmembrane region" description="Helical" evidence="1">
    <location>
        <begin position="74"/>
        <end position="91"/>
    </location>
</feature>
<dbReference type="Proteomes" id="UP000004830">
    <property type="component" value="Unassembled WGS sequence"/>
</dbReference>
<accession>G1WF92</accession>
<keyword evidence="1" id="KW-0812">Transmembrane</keyword>
<name>G1WF92_9ACTN</name>
<evidence type="ECO:0000313" key="3">
    <source>
        <dbReference type="Proteomes" id="UP000004830"/>
    </source>
</evidence>
<keyword evidence="3" id="KW-1185">Reference proteome</keyword>
<sequence length="130" mass="14186">MNARFATVGNYIDGIQKSLEELFALFSIVLMVLMTAVVVMVMCLIDVANRVNAKEISVKYILGCGLWGLYRREILFVSLTALIGICTSIVLRSRAGVLVGVALLFISLFAIGVVSRKRSTAVVLETISKE</sequence>
<organism evidence="2 3">
    <name type="scientific">Collinsella tanakaei YIT 12063</name>
    <dbReference type="NCBI Taxonomy" id="742742"/>
    <lineage>
        <taxon>Bacteria</taxon>
        <taxon>Bacillati</taxon>
        <taxon>Actinomycetota</taxon>
        <taxon>Coriobacteriia</taxon>
        <taxon>Coriobacteriales</taxon>
        <taxon>Coriobacteriaceae</taxon>
        <taxon>Collinsella</taxon>
    </lineage>
</organism>
<keyword evidence="1" id="KW-1133">Transmembrane helix</keyword>
<feature type="transmembrane region" description="Helical" evidence="1">
    <location>
        <begin position="22"/>
        <end position="45"/>
    </location>
</feature>
<dbReference type="STRING" id="742742.HMPREF9452_00005"/>
<evidence type="ECO:0000256" key="1">
    <source>
        <dbReference type="SAM" id="Phobius"/>
    </source>
</evidence>